<evidence type="ECO:0000313" key="2">
    <source>
        <dbReference type="Proteomes" id="UP001209878"/>
    </source>
</evidence>
<proteinExistence type="predicted"/>
<reference evidence="1" key="1">
    <citation type="journal article" date="2023" name="Mol. Biol. Evol.">
        <title>Third-Generation Sequencing Reveals the Adaptive Role of the Epigenome in Three Deep-Sea Polychaetes.</title>
        <authorList>
            <person name="Perez M."/>
            <person name="Aroh O."/>
            <person name="Sun Y."/>
            <person name="Lan Y."/>
            <person name="Juniper S.K."/>
            <person name="Young C.R."/>
            <person name="Angers B."/>
            <person name="Qian P.Y."/>
        </authorList>
    </citation>
    <scope>NUCLEOTIDE SEQUENCE</scope>
    <source>
        <strain evidence="1">R07B-5</strain>
    </source>
</reference>
<comment type="caution">
    <text evidence="1">The sequence shown here is derived from an EMBL/GenBank/DDBJ whole genome shotgun (WGS) entry which is preliminary data.</text>
</comment>
<protein>
    <submittedName>
        <fullName evidence="1">Uncharacterized protein</fullName>
    </submittedName>
</protein>
<evidence type="ECO:0000313" key="1">
    <source>
        <dbReference type="EMBL" id="KAK2192650.1"/>
    </source>
</evidence>
<keyword evidence="2" id="KW-1185">Reference proteome</keyword>
<name>A0AAD9PD91_RIDPI</name>
<accession>A0AAD9PD91</accession>
<dbReference type="AlphaFoldDB" id="A0AAD9PD91"/>
<dbReference type="Proteomes" id="UP001209878">
    <property type="component" value="Unassembled WGS sequence"/>
</dbReference>
<dbReference type="EMBL" id="JAODUO010000026">
    <property type="protein sequence ID" value="KAK2192650.1"/>
    <property type="molecule type" value="Genomic_DNA"/>
</dbReference>
<gene>
    <name evidence="1" type="ORF">NP493_27g06011</name>
</gene>
<organism evidence="1 2">
    <name type="scientific">Ridgeia piscesae</name>
    <name type="common">Tubeworm</name>
    <dbReference type="NCBI Taxonomy" id="27915"/>
    <lineage>
        <taxon>Eukaryota</taxon>
        <taxon>Metazoa</taxon>
        <taxon>Spiralia</taxon>
        <taxon>Lophotrochozoa</taxon>
        <taxon>Annelida</taxon>
        <taxon>Polychaeta</taxon>
        <taxon>Sedentaria</taxon>
        <taxon>Canalipalpata</taxon>
        <taxon>Sabellida</taxon>
        <taxon>Siboglinidae</taxon>
        <taxon>Ridgeia</taxon>
    </lineage>
</organism>
<sequence length="105" mass="12027">MAARSSTGPSTPKKEEICKALFRSPDWNQDEIVGSKTQKSSVNPKTVKTMALMDKLHIEHGIETCCRGMEKDLLQQRLKNLREMAKKLSEDDWRYTPLEQLIGLH</sequence>